<reference evidence="1 2" key="1">
    <citation type="journal article" date="2021" name="Elife">
        <title>Chloroplast acquisition without the gene transfer in kleptoplastic sea slugs, Plakobranchus ocellatus.</title>
        <authorList>
            <person name="Maeda T."/>
            <person name="Takahashi S."/>
            <person name="Yoshida T."/>
            <person name="Shimamura S."/>
            <person name="Takaki Y."/>
            <person name="Nagai Y."/>
            <person name="Toyoda A."/>
            <person name="Suzuki Y."/>
            <person name="Arimoto A."/>
            <person name="Ishii H."/>
            <person name="Satoh N."/>
            <person name="Nishiyama T."/>
            <person name="Hasebe M."/>
            <person name="Maruyama T."/>
            <person name="Minagawa J."/>
            <person name="Obokata J."/>
            <person name="Shigenobu S."/>
        </authorList>
    </citation>
    <scope>NUCLEOTIDE SEQUENCE [LARGE SCALE GENOMIC DNA]</scope>
</reference>
<evidence type="ECO:0000313" key="1">
    <source>
        <dbReference type="EMBL" id="GFN81949.1"/>
    </source>
</evidence>
<keyword evidence="2" id="KW-1185">Reference proteome</keyword>
<sequence>MCKSVSEGWAVATLDFAENYLCEKQDQPQSSYYGYKQVTVHPCIVYYECSCGERTTDNVAIVADELEYTSRLVSRILKEFVLHIQRRVTILKK</sequence>
<accession>A0AAV3YFV2</accession>
<gene>
    <name evidence="1" type="ORF">PoB_000845500</name>
</gene>
<dbReference type="Proteomes" id="UP000735302">
    <property type="component" value="Unassembled WGS sequence"/>
</dbReference>
<name>A0AAV3YFV2_9GAST</name>
<dbReference type="PANTHER" id="PTHR46601">
    <property type="entry name" value="ULP_PROTEASE DOMAIN-CONTAINING PROTEIN"/>
    <property type="match status" value="1"/>
</dbReference>
<dbReference type="EMBL" id="BLXT01000975">
    <property type="protein sequence ID" value="GFN81949.1"/>
    <property type="molecule type" value="Genomic_DNA"/>
</dbReference>
<proteinExistence type="predicted"/>
<dbReference type="AlphaFoldDB" id="A0AAV3YFV2"/>
<organism evidence="1 2">
    <name type="scientific">Plakobranchus ocellatus</name>
    <dbReference type="NCBI Taxonomy" id="259542"/>
    <lineage>
        <taxon>Eukaryota</taxon>
        <taxon>Metazoa</taxon>
        <taxon>Spiralia</taxon>
        <taxon>Lophotrochozoa</taxon>
        <taxon>Mollusca</taxon>
        <taxon>Gastropoda</taxon>
        <taxon>Heterobranchia</taxon>
        <taxon>Euthyneura</taxon>
        <taxon>Panpulmonata</taxon>
        <taxon>Sacoglossa</taxon>
        <taxon>Placobranchoidea</taxon>
        <taxon>Plakobranchidae</taxon>
        <taxon>Plakobranchus</taxon>
    </lineage>
</organism>
<dbReference type="PANTHER" id="PTHR46601:SF1">
    <property type="entry name" value="ADF-H DOMAIN-CONTAINING PROTEIN"/>
    <property type="match status" value="1"/>
</dbReference>
<protein>
    <submittedName>
        <fullName evidence="1">Cc8l18.2-like protein</fullName>
    </submittedName>
</protein>
<evidence type="ECO:0000313" key="2">
    <source>
        <dbReference type="Proteomes" id="UP000735302"/>
    </source>
</evidence>
<comment type="caution">
    <text evidence="1">The sequence shown here is derived from an EMBL/GenBank/DDBJ whole genome shotgun (WGS) entry which is preliminary data.</text>
</comment>